<dbReference type="AlphaFoldDB" id="G0P8F1"/>
<dbReference type="HOGENOM" id="CLU_1705799_0_0_1"/>
<evidence type="ECO:0000313" key="2">
    <source>
        <dbReference type="Proteomes" id="UP000008068"/>
    </source>
</evidence>
<proteinExistence type="predicted"/>
<gene>
    <name evidence="1" type="ORF">CAEBREN_23474</name>
</gene>
<dbReference type="EMBL" id="GL380132">
    <property type="protein sequence ID" value="EGT47719.1"/>
    <property type="molecule type" value="Genomic_DNA"/>
</dbReference>
<dbReference type="eggNOG" id="ENOG502TKH7">
    <property type="taxonomic scope" value="Eukaryota"/>
</dbReference>
<reference evidence="2" key="1">
    <citation type="submission" date="2011-07" db="EMBL/GenBank/DDBJ databases">
        <authorList>
            <consortium name="Caenorhabditis brenneri Sequencing and Analysis Consortium"/>
            <person name="Wilson R.K."/>
        </authorList>
    </citation>
    <scope>NUCLEOTIDE SEQUENCE [LARGE SCALE GENOMIC DNA]</scope>
    <source>
        <strain evidence="2">PB2801</strain>
    </source>
</reference>
<dbReference type="InParanoid" id="G0P8F1"/>
<organism evidence="2">
    <name type="scientific">Caenorhabditis brenneri</name>
    <name type="common">Nematode worm</name>
    <dbReference type="NCBI Taxonomy" id="135651"/>
    <lineage>
        <taxon>Eukaryota</taxon>
        <taxon>Metazoa</taxon>
        <taxon>Ecdysozoa</taxon>
        <taxon>Nematoda</taxon>
        <taxon>Chromadorea</taxon>
        <taxon>Rhabditida</taxon>
        <taxon>Rhabditina</taxon>
        <taxon>Rhabditomorpha</taxon>
        <taxon>Rhabditoidea</taxon>
        <taxon>Rhabditidae</taxon>
        <taxon>Peloderinae</taxon>
        <taxon>Caenorhabditis</taxon>
    </lineage>
</organism>
<keyword evidence="2" id="KW-1185">Reference proteome</keyword>
<sequence>MDRLPNPTPSPAIVWPTAPMVQINVTVISVGYVQAYQVIIDKSPYEHQLGAQAELLTYEIGPNRRMFRVLEGTDLPALPPGNATIHTASTQAWVRHAPLPIPGNCQCNPRYTAEGRNHQHSLMCRCWGIGARIAEQMYHQIPLEDMVLEEELFQ</sequence>
<protein>
    <submittedName>
        <fullName evidence="1">Uncharacterized protein</fullName>
    </submittedName>
</protein>
<accession>G0P8F1</accession>
<name>G0P8F1_CAEBE</name>
<evidence type="ECO:0000313" key="1">
    <source>
        <dbReference type="EMBL" id="EGT47719.1"/>
    </source>
</evidence>
<dbReference type="OMA" id="LASCAIH"/>
<dbReference type="Proteomes" id="UP000008068">
    <property type="component" value="Unassembled WGS sequence"/>
</dbReference>